<gene>
    <name evidence="1" type="ORF">Cgig2_001197</name>
</gene>
<accession>A0A9Q1JZY9</accession>
<reference evidence="1" key="1">
    <citation type="submission" date="2022-04" db="EMBL/GenBank/DDBJ databases">
        <title>Carnegiea gigantea Genome sequencing and assembly v2.</title>
        <authorList>
            <person name="Copetti D."/>
            <person name="Sanderson M.J."/>
            <person name="Burquez A."/>
            <person name="Wojciechowski M.F."/>
        </authorList>
    </citation>
    <scope>NUCLEOTIDE SEQUENCE</scope>
    <source>
        <strain evidence="1">SGP5-SGP5p</strain>
        <tissue evidence="1">Aerial part</tissue>
    </source>
</reference>
<name>A0A9Q1JZY9_9CARY</name>
<dbReference type="AlphaFoldDB" id="A0A9Q1JZY9"/>
<organism evidence="1 2">
    <name type="scientific">Carnegiea gigantea</name>
    <dbReference type="NCBI Taxonomy" id="171969"/>
    <lineage>
        <taxon>Eukaryota</taxon>
        <taxon>Viridiplantae</taxon>
        <taxon>Streptophyta</taxon>
        <taxon>Embryophyta</taxon>
        <taxon>Tracheophyta</taxon>
        <taxon>Spermatophyta</taxon>
        <taxon>Magnoliopsida</taxon>
        <taxon>eudicotyledons</taxon>
        <taxon>Gunneridae</taxon>
        <taxon>Pentapetalae</taxon>
        <taxon>Caryophyllales</taxon>
        <taxon>Cactineae</taxon>
        <taxon>Cactaceae</taxon>
        <taxon>Cactoideae</taxon>
        <taxon>Echinocereeae</taxon>
        <taxon>Carnegiea</taxon>
    </lineage>
</organism>
<dbReference type="EMBL" id="JAKOGI010000505">
    <property type="protein sequence ID" value="KAJ8434004.1"/>
    <property type="molecule type" value="Genomic_DNA"/>
</dbReference>
<keyword evidence="2" id="KW-1185">Reference proteome</keyword>
<evidence type="ECO:0000313" key="1">
    <source>
        <dbReference type="EMBL" id="KAJ8434004.1"/>
    </source>
</evidence>
<comment type="caution">
    <text evidence="1">The sequence shown here is derived from an EMBL/GenBank/DDBJ whole genome shotgun (WGS) entry which is preliminary data.</text>
</comment>
<sequence length="161" mass="17805">MSLAADTSTALPEQSENDTLRNISKTGWEAKSLVDRKSQYMNLILGGFSLIALEACSSYVVSLLNDLPLPPAFAQAVAPSSCTSSHSACQRTFCHLRTVTYQSLAEKETSVQIIGFESVITRPIVSVCFESRVQLYQMYNLSLIWIVNFCKLCTGLWPARL</sequence>
<protein>
    <submittedName>
        <fullName evidence="1">Uncharacterized protein</fullName>
    </submittedName>
</protein>
<proteinExistence type="predicted"/>
<dbReference type="Proteomes" id="UP001153076">
    <property type="component" value="Unassembled WGS sequence"/>
</dbReference>
<evidence type="ECO:0000313" key="2">
    <source>
        <dbReference type="Proteomes" id="UP001153076"/>
    </source>
</evidence>